<reference evidence="1" key="1">
    <citation type="journal article" date="2015" name="Nature">
        <title>Complex archaea that bridge the gap between prokaryotes and eukaryotes.</title>
        <authorList>
            <person name="Spang A."/>
            <person name="Saw J.H."/>
            <person name="Jorgensen S.L."/>
            <person name="Zaremba-Niedzwiedzka K."/>
            <person name="Martijn J."/>
            <person name="Lind A.E."/>
            <person name="van Eijk R."/>
            <person name="Schleper C."/>
            <person name="Guy L."/>
            <person name="Ettema T.J."/>
        </authorList>
    </citation>
    <scope>NUCLEOTIDE SEQUENCE</scope>
</reference>
<gene>
    <name evidence="1" type="ORF">LCGC14_2119310</name>
</gene>
<accession>A0A0F9GHV0</accession>
<sequence>ELPSTPGFLPPGFPLLVVIDTIGFYMDAEDENSSAQTRAQIKTLVKLVRRYNFAALLIHHTRKGSSDKYGYETLETLRGSSAFAGNVDTLAVLGGDGNNNQRWLFRIGRLFPNPDEPIQLRYSDMLGYEVLTETEWVHEYADKIEQIAAVYMLNEDASERKITTETGIPKTTVHRLKPYAKAMMAGESMPVLWEEEKK</sequence>
<organism evidence="1">
    <name type="scientific">marine sediment metagenome</name>
    <dbReference type="NCBI Taxonomy" id="412755"/>
    <lineage>
        <taxon>unclassified sequences</taxon>
        <taxon>metagenomes</taxon>
        <taxon>ecological metagenomes</taxon>
    </lineage>
</organism>
<name>A0A0F9GHV0_9ZZZZ</name>
<proteinExistence type="predicted"/>
<protein>
    <submittedName>
        <fullName evidence="1">Uncharacterized protein</fullName>
    </submittedName>
</protein>
<dbReference type="InterPro" id="IPR027417">
    <property type="entry name" value="P-loop_NTPase"/>
</dbReference>
<dbReference type="EMBL" id="LAZR01026358">
    <property type="protein sequence ID" value="KKL69005.1"/>
    <property type="molecule type" value="Genomic_DNA"/>
</dbReference>
<evidence type="ECO:0000313" key="1">
    <source>
        <dbReference type="EMBL" id="KKL69005.1"/>
    </source>
</evidence>
<dbReference type="Gene3D" id="3.40.50.300">
    <property type="entry name" value="P-loop containing nucleotide triphosphate hydrolases"/>
    <property type="match status" value="1"/>
</dbReference>
<dbReference type="SUPFAM" id="SSF52540">
    <property type="entry name" value="P-loop containing nucleoside triphosphate hydrolases"/>
    <property type="match status" value="1"/>
</dbReference>
<dbReference type="Pfam" id="PF13481">
    <property type="entry name" value="AAA_25"/>
    <property type="match status" value="1"/>
</dbReference>
<feature type="non-terminal residue" evidence="1">
    <location>
        <position position="1"/>
    </location>
</feature>
<dbReference type="AlphaFoldDB" id="A0A0F9GHV0"/>
<comment type="caution">
    <text evidence="1">The sequence shown here is derived from an EMBL/GenBank/DDBJ whole genome shotgun (WGS) entry which is preliminary data.</text>
</comment>